<sequence>MLLGRIVGCGAARRSTVPPRLCHYPHKPLTRPSCSSSDDSHGNPSSSSSRSPPEEPAPTQSKFAAYEYNPKAIFIKQLPRSFDALLVADLCKPFGPVADVRVNYFQNSRESRGSATVEFLDSCSAERARESLDGYDEPGWKAPLDVDAGKTRTVEADG</sequence>
<feature type="region of interest" description="Disordered" evidence="3">
    <location>
        <begin position="23"/>
        <end position="62"/>
    </location>
</feature>
<reference evidence="5 6" key="1">
    <citation type="submission" date="2024-03" db="EMBL/GenBank/DDBJ databases">
        <title>Complete genome sequence of the green alga Chloropicon roscoffensis RCC1871.</title>
        <authorList>
            <person name="Lemieux C."/>
            <person name="Pombert J.-F."/>
            <person name="Otis C."/>
            <person name="Turmel M."/>
        </authorList>
    </citation>
    <scope>NUCLEOTIDE SEQUENCE [LARGE SCALE GENOMIC DNA]</scope>
    <source>
        <strain evidence="5 6">RCC1871</strain>
    </source>
</reference>
<dbReference type="SMART" id="SM00360">
    <property type="entry name" value="RRM"/>
    <property type="match status" value="1"/>
</dbReference>
<dbReference type="InterPro" id="IPR012677">
    <property type="entry name" value="Nucleotide-bd_a/b_plait_sf"/>
</dbReference>
<protein>
    <submittedName>
        <fullName evidence="5">RRM domain-containing protein</fullName>
    </submittedName>
</protein>
<evidence type="ECO:0000313" key="5">
    <source>
        <dbReference type="EMBL" id="WZN61788.1"/>
    </source>
</evidence>
<dbReference type="PANTHER" id="PTHR48025:SF1">
    <property type="entry name" value="RRM DOMAIN-CONTAINING PROTEIN"/>
    <property type="match status" value="1"/>
</dbReference>
<organism evidence="5 6">
    <name type="scientific">Chloropicon roscoffensis</name>
    <dbReference type="NCBI Taxonomy" id="1461544"/>
    <lineage>
        <taxon>Eukaryota</taxon>
        <taxon>Viridiplantae</taxon>
        <taxon>Chlorophyta</taxon>
        <taxon>Chloropicophyceae</taxon>
        <taxon>Chloropicales</taxon>
        <taxon>Chloropicaceae</taxon>
        <taxon>Chloropicon</taxon>
    </lineage>
</organism>
<dbReference type="PROSITE" id="PS50102">
    <property type="entry name" value="RRM"/>
    <property type="match status" value="1"/>
</dbReference>
<evidence type="ECO:0000259" key="4">
    <source>
        <dbReference type="PROSITE" id="PS50102"/>
    </source>
</evidence>
<evidence type="ECO:0000313" key="6">
    <source>
        <dbReference type="Proteomes" id="UP001472866"/>
    </source>
</evidence>
<dbReference type="SUPFAM" id="SSF54928">
    <property type="entry name" value="RNA-binding domain, RBD"/>
    <property type="match status" value="1"/>
</dbReference>
<accession>A0AAX4P6V0</accession>
<feature type="compositionally biased region" description="Low complexity" evidence="3">
    <location>
        <begin position="32"/>
        <end position="51"/>
    </location>
</feature>
<dbReference type="GO" id="GO:0003729">
    <property type="term" value="F:mRNA binding"/>
    <property type="evidence" value="ECO:0007669"/>
    <property type="project" value="TreeGrafter"/>
</dbReference>
<keyword evidence="1 2" id="KW-0694">RNA-binding</keyword>
<keyword evidence="6" id="KW-1185">Reference proteome</keyword>
<dbReference type="InterPro" id="IPR050502">
    <property type="entry name" value="Euk_RNA-bind_prot"/>
</dbReference>
<name>A0AAX4P6V0_9CHLO</name>
<feature type="domain" description="RRM" evidence="4">
    <location>
        <begin position="71"/>
        <end position="151"/>
    </location>
</feature>
<dbReference type="InterPro" id="IPR035979">
    <property type="entry name" value="RBD_domain_sf"/>
</dbReference>
<proteinExistence type="predicted"/>
<evidence type="ECO:0000256" key="2">
    <source>
        <dbReference type="PROSITE-ProRule" id="PRU00176"/>
    </source>
</evidence>
<dbReference type="CDD" id="cd00590">
    <property type="entry name" value="RRM_SF"/>
    <property type="match status" value="1"/>
</dbReference>
<dbReference type="PANTHER" id="PTHR48025">
    <property type="entry name" value="OS02G0815200 PROTEIN"/>
    <property type="match status" value="1"/>
</dbReference>
<dbReference type="Pfam" id="PF00076">
    <property type="entry name" value="RRM_1"/>
    <property type="match status" value="1"/>
</dbReference>
<dbReference type="Proteomes" id="UP001472866">
    <property type="component" value="Chromosome 04"/>
</dbReference>
<dbReference type="Gene3D" id="3.30.70.330">
    <property type="match status" value="1"/>
</dbReference>
<dbReference type="InterPro" id="IPR000504">
    <property type="entry name" value="RRM_dom"/>
</dbReference>
<dbReference type="EMBL" id="CP151504">
    <property type="protein sequence ID" value="WZN61788.1"/>
    <property type="molecule type" value="Genomic_DNA"/>
</dbReference>
<gene>
    <name evidence="5" type="ORF">HKI87_04g33230</name>
</gene>
<dbReference type="AlphaFoldDB" id="A0AAX4P6V0"/>
<evidence type="ECO:0000256" key="1">
    <source>
        <dbReference type="ARBA" id="ARBA00022884"/>
    </source>
</evidence>
<evidence type="ECO:0000256" key="3">
    <source>
        <dbReference type="SAM" id="MobiDB-lite"/>
    </source>
</evidence>